<dbReference type="Gene3D" id="3.90.180.10">
    <property type="entry name" value="Medium-chain alcohol dehydrogenases, catalytic domain"/>
    <property type="match status" value="1"/>
</dbReference>
<dbReference type="Proteomes" id="UP000051445">
    <property type="component" value="Unassembled WGS sequence"/>
</dbReference>
<name>A0A0R1P5C1_9LACO</name>
<evidence type="ECO:0000313" key="1">
    <source>
        <dbReference type="EMBL" id="KRL27815.1"/>
    </source>
</evidence>
<dbReference type="STRING" id="1423746.FD27_GL000556"/>
<dbReference type="PATRIC" id="fig|1423746.3.peg.565"/>
<organism evidence="1 2">
    <name type="scientific">Limosilactobacillus frumenti DSM 13145</name>
    <dbReference type="NCBI Taxonomy" id="1423746"/>
    <lineage>
        <taxon>Bacteria</taxon>
        <taxon>Bacillati</taxon>
        <taxon>Bacillota</taxon>
        <taxon>Bacilli</taxon>
        <taxon>Lactobacillales</taxon>
        <taxon>Lactobacillaceae</taxon>
        <taxon>Limosilactobacillus</taxon>
    </lineage>
</organism>
<dbReference type="Pfam" id="PF13602">
    <property type="entry name" value="ADH_zinc_N_2"/>
    <property type="match status" value="1"/>
</dbReference>
<dbReference type="Gene3D" id="3.40.50.720">
    <property type="entry name" value="NAD(P)-binding Rossmann-like Domain"/>
    <property type="match status" value="1"/>
</dbReference>
<gene>
    <name evidence="1" type="ORF">FD27_GL000556</name>
</gene>
<reference evidence="1 2" key="1">
    <citation type="journal article" date="2015" name="Genome Announc.">
        <title>Expanding the biotechnology potential of lactobacilli through comparative genomics of 213 strains and associated genera.</title>
        <authorList>
            <person name="Sun Z."/>
            <person name="Harris H.M."/>
            <person name="McCann A."/>
            <person name="Guo C."/>
            <person name="Argimon S."/>
            <person name="Zhang W."/>
            <person name="Yang X."/>
            <person name="Jeffery I.B."/>
            <person name="Cooney J.C."/>
            <person name="Kagawa T.F."/>
            <person name="Liu W."/>
            <person name="Song Y."/>
            <person name="Salvetti E."/>
            <person name="Wrobel A."/>
            <person name="Rasinkangas P."/>
            <person name="Parkhill J."/>
            <person name="Rea M.C."/>
            <person name="O'Sullivan O."/>
            <person name="Ritari J."/>
            <person name="Douillard F.P."/>
            <person name="Paul Ross R."/>
            <person name="Yang R."/>
            <person name="Briner A.E."/>
            <person name="Felis G.E."/>
            <person name="de Vos W.M."/>
            <person name="Barrangou R."/>
            <person name="Klaenhammer T.R."/>
            <person name="Caufield P.W."/>
            <person name="Cui Y."/>
            <person name="Zhang H."/>
            <person name="O'Toole P.W."/>
        </authorList>
    </citation>
    <scope>NUCLEOTIDE SEQUENCE [LARGE SCALE GENOMIC DNA]</scope>
    <source>
        <strain evidence="1 2">DSM 13145</strain>
    </source>
</reference>
<protein>
    <submittedName>
        <fullName evidence="1">Dehydrogenase</fullName>
    </submittedName>
</protein>
<accession>A0A0R1P5C1</accession>
<dbReference type="RefSeq" id="WP_413230747.1">
    <property type="nucleotide sequence ID" value="NZ_AZER01000014.1"/>
</dbReference>
<dbReference type="AlphaFoldDB" id="A0A0R1P5C1"/>
<sequence length="186" mass="20873">MLNLKLQNDDHVLVRGDSSGVGIAFLNLVRGIFPKIRVVGTTRNSRKKAQLLDAGYDNVVTDQDGQLQTDQKFSKVLELIGPLTVKDSFKDTLLSVIICSTGELGNQWYLDHFDPITDIATNGYLTSFYSGTINQKKLNQLFDTIEKYSISIKSERIFSLKEVPDAHRYLESSHSLGKVIVLNNHK</sequence>
<evidence type="ECO:0000313" key="2">
    <source>
        <dbReference type="Proteomes" id="UP000051445"/>
    </source>
</evidence>
<dbReference type="SUPFAM" id="SSF51735">
    <property type="entry name" value="NAD(P)-binding Rossmann-fold domains"/>
    <property type="match status" value="1"/>
</dbReference>
<dbReference type="EMBL" id="AZER01000014">
    <property type="protein sequence ID" value="KRL27815.1"/>
    <property type="molecule type" value="Genomic_DNA"/>
</dbReference>
<comment type="caution">
    <text evidence="1">The sequence shown here is derived from an EMBL/GenBank/DDBJ whole genome shotgun (WGS) entry which is preliminary data.</text>
</comment>
<proteinExistence type="predicted"/>
<keyword evidence="2" id="KW-1185">Reference proteome</keyword>
<dbReference type="InterPro" id="IPR036291">
    <property type="entry name" value="NAD(P)-bd_dom_sf"/>
</dbReference>